<protein>
    <submittedName>
        <fullName evidence="1">Uncharacterized protein</fullName>
    </submittedName>
</protein>
<sequence length="76" mass="8725">MCRSYIRAQNLSHLTSLAKPSSICKAIPALFGWLNLKYMEDFLSEHPKEPIISNLRSFYRKLGFLNNNLQKPISLG</sequence>
<proteinExistence type="predicted"/>
<reference evidence="1" key="1">
    <citation type="submission" date="2019-10" db="EMBL/GenBank/DDBJ databases">
        <title>Conservation and host-specific expression of non-tandemly repeated heterogenous ribosome RNA gene in arbuscular mycorrhizal fungi.</title>
        <authorList>
            <person name="Maeda T."/>
            <person name="Kobayashi Y."/>
            <person name="Nakagawa T."/>
            <person name="Ezawa T."/>
            <person name="Yamaguchi K."/>
            <person name="Bino T."/>
            <person name="Nishimoto Y."/>
            <person name="Shigenobu S."/>
            <person name="Kawaguchi M."/>
        </authorList>
    </citation>
    <scope>NUCLEOTIDE SEQUENCE</scope>
    <source>
        <strain evidence="1">HR1</strain>
    </source>
</reference>
<dbReference type="EMBL" id="BLAL01000011">
    <property type="protein sequence ID" value="GES73912.1"/>
    <property type="molecule type" value="Genomic_DNA"/>
</dbReference>
<organism evidence="1 2">
    <name type="scientific">Rhizophagus clarus</name>
    <dbReference type="NCBI Taxonomy" id="94130"/>
    <lineage>
        <taxon>Eukaryota</taxon>
        <taxon>Fungi</taxon>
        <taxon>Fungi incertae sedis</taxon>
        <taxon>Mucoromycota</taxon>
        <taxon>Glomeromycotina</taxon>
        <taxon>Glomeromycetes</taxon>
        <taxon>Glomerales</taxon>
        <taxon>Glomeraceae</taxon>
        <taxon>Rhizophagus</taxon>
    </lineage>
</organism>
<accession>A0A8H3QCI4</accession>
<evidence type="ECO:0000313" key="1">
    <source>
        <dbReference type="EMBL" id="GES73912.1"/>
    </source>
</evidence>
<gene>
    <name evidence="1" type="ORF">RCL2_000141700</name>
</gene>
<evidence type="ECO:0000313" key="2">
    <source>
        <dbReference type="Proteomes" id="UP000615446"/>
    </source>
</evidence>
<dbReference type="AlphaFoldDB" id="A0A8H3QCI4"/>
<comment type="caution">
    <text evidence="1">The sequence shown here is derived from an EMBL/GenBank/DDBJ whole genome shotgun (WGS) entry which is preliminary data.</text>
</comment>
<name>A0A8H3QCI4_9GLOM</name>
<dbReference type="Proteomes" id="UP000615446">
    <property type="component" value="Unassembled WGS sequence"/>
</dbReference>